<feature type="domain" description="C2" evidence="4">
    <location>
        <begin position="379"/>
        <end position="495"/>
    </location>
</feature>
<organism evidence="6 7">
    <name type="scientific">Lachnellula cervina</name>
    <dbReference type="NCBI Taxonomy" id="1316786"/>
    <lineage>
        <taxon>Eukaryota</taxon>
        <taxon>Fungi</taxon>
        <taxon>Dikarya</taxon>
        <taxon>Ascomycota</taxon>
        <taxon>Pezizomycotina</taxon>
        <taxon>Leotiomycetes</taxon>
        <taxon>Helotiales</taxon>
        <taxon>Lachnaceae</taxon>
        <taxon>Lachnellula</taxon>
    </lineage>
</organism>
<dbReference type="Pfam" id="PF02185">
    <property type="entry name" value="HR1"/>
    <property type="match status" value="1"/>
</dbReference>
<dbReference type="Pfam" id="PF15277">
    <property type="entry name" value="Sec3-PIP2_bind"/>
    <property type="match status" value="1"/>
</dbReference>
<evidence type="ECO:0000313" key="6">
    <source>
        <dbReference type="EMBL" id="TVY53886.1"/>
    </source>
</evidence>
<dbReference type="Gene3D" id="1.25.40.20">
    <property type="entry name" value="Ankyrin repeat-containing domain"/>
    <property type="match status" value="1"/>
</dbReference>
<dbReference type="Pfam" id="PF13639">
    <property type="entry name" value="zf-RING_2"/>
    <property type="match status" value="1"/>
</dbReference>
<dbReference type="PANTHER" id="PTHR16092:SF14">
    <property type="entry name" value="EXOCYST COMPLEX COMPONENT 1 ISOFORM X1"/>
    <property type="match status" value="1"/>
</dbReference>
<evidence type="ECO:0000313" key="7">
    <source>
        <dbReference type="Proteomes" id="UP000481288"/>
    </source>
</evidence>
<dbReference type="InterPro" id="IPR035892">
    <property type="entry name" value="C2_domain_sf"/>
</dbReference>
<proteinExistence type="predicted"/>
<reference evidence="6 7" key="1">
    <citation type="submission" date="2018-05" db="EMBL/GenBank/DDBJ databases">
        <title>Whole genome sequencing for identification of molecular markers to develop diagnostic detection tools for the regulated plant pathogen Lachnellula willkommii.</title>
        <authorList>
            <person name="Giroux E."/>
            <person name="Bilodeau G."/>
        </authorList>
    </citation>
    <scope>NUCLEOTIDE SEQUENCE [LARGE SCALE GENOMIC DNA]</scope>
    <source>
        <strain evidence="6 7">CBS 625.97</strain>
    </source>
</reference>
<dbReference type="GO" id="GO:0007165">
    <property type="term" value="P:signal transduction"/>
    <property type="evidence" value="ECO:0007669"/>
    <property type="project" value="InterPro"/>
</dbReference>
<evidence type="ECO:0000259" key="4">
    <source>
        <dbReference type="PROSITE" id="PS50004"/>
    </source>
</evidence>
<dbReference type="SUPFAM" id="SSF48403">
    <property type="entry name" value="Ankyrin repeat"/>
    <property type="match status" value="1"/>
</dbReference>
<feature type="compositionally biased region" description="Polar residues" evidence="3">
    <location>
        <begin position="578"/>
        <end position="595"/>
    </location>
</feature>
<dbReference type="GO" id="GO:0005546">
    <property type="term" value="F:phosphatidylinositol-4,5-bisphosphate binding"/>
    <property type="evidence" value="ECO:0007669"/>
    <property type="project" value="TreeGrafter"/>
</dbReference>
<dbReference type="InterPro" id="IPR036274">
    <property type="entry name" value="HR1_rpt_sf"/>
</dbReference>
<keyword evidence="1" id="KW-0040">ANK repeat</keyword>
<dbReference type="GO" id="GO:0006893">
    <property type="term" value="P:Golgi to plasma membrane transport"/>
    <property type="evidence" value="ECO:0007669"/>
    <property type="project" value="TreeGrafter"/>
</dbReference>
<dbReference type="SMART" id="SM00184">
    <property type="entry name" value="RING"/>
    <property type="match status" value="1"/>
</dbReference>
<dbReference type="Gene3D" id="2.60.40.150">
    <property type="entry name" value="C2 domain"/>
    <property type="match status" value="1"/>
</dbReference>
<feature type="repeat" description="ANK" evidence="1">
    <location>
        <begin position="1190"/>
        <end position="1222"/>
    </location>
</feature>
<feature type="region of interest" description="Disordered" evidence="3">
    <location>
        <begin position="654"/>
        <end position="674"/>
    </location>
</feature>
<dbReference type="InterPro" id="IPR002110">
    <property type="entry name" value="Ankyrin_rpt"/>
</dbReference>
<dbReference type="Pfam" id="PF00168">
    <property type="entry name" value="C2"/>
    <property type="match status" value="1"/>
</dbReference>
<dbReference type="EMBL" id="QGMG01000402">
    <property type="protein sequence ID" value="TVY53886.1"/>
    <property type="molecule type" value="Genomic_DNA"/>
</dbReference>
<keyword evidence="2" id="KW-0863">Zinc-finger</keyword>
<sequence>MYQNHLKHRHPLSFVEDQIPALLEMSQKPMVKISPADCPFCDDWEKRLRDVNKHIPLSETLVVTPTHFKHHVGAHMEQLALFAIPRGYTEDGEADSGNAAPDAGSEGSSLSLSTPDSIAAMDLRACEDFLIEMMDNGLLDAYFKSPSQTCRPTLEEISQALGSGRYSNAASFTKDFRQMFDQFTHDIRRKKFANSAFTEVEMLEEMTELRLEFIAFCRERQITSLTAPTSPTQQWKRWRAERIPGNIYSPKLASKQPGILVNCRLDNGQMIQGWFESTALIDDVLAFVECYELLHEKHTEHGLTLDPKPVGYDHQYQFGLAIEGSEAPLKDSLLSPKMTLSFLFGSMPGGKTILSVVLLPQPTMSTEPEKGESKGLSEPKLPLAKAVDRLPEVPNLRLTIFGINGPNLPGFFRVPELMATIIIDDHEAANTNVVRDWNPTWNENFYVHVEESSSLTISIDDQRTENDNQGGFGHVRFGVGDMIDLSGSQEKKFTLVLKTTTDIINNLAGRAKLSIGLSTDLGLSKRHLGSEQSRVIKRRLLRPVDEHSTDVDVEKEEEASLSAGREEKTNIDGGAEGDSTSFNIQLDSAKSSPELNNGDEGRRVAAPKNSEVAESPSVGQPSDTGSATAGSREKSKGSLRNLVSKVFRPLSSRFDSGSIAGNISGDKSHVDYNPFRKTGRSSTWHDHNDIESAHGAEDETSLSNVQTNKESGNDPLPSSRAMKFENEKRRLINSCFSEGKDGIVKGSYITHIKVTEDDSFLSSPPPPTANPNMKARLIVISVRNSGRVCIHKARENIDGTFSIGKTWRLDDLTAIKSFDIRTEESFSSVNSSQDLQDLQWAGDVGFTLVLGKPYYWQAESVKEKQFFIASLVKIYAKYTRGEVPELIGFDSKEREQILGVPAAAPPLATDLNAKVQEGLDDGEVQGQINILQASLNREMTIMKGDENLLESLNTKKATQTKEKRHKVEAELNESNRKIKLLRNQISELQTPKPSSTPTASSTMTETLAKRNSEAEVSGATSTIDATAPRNKPGSSSHTPSHHDHSQGGSSKGKQEQERGGTHWEWFWLCCGCQASMIPVYTEACTNVDCNHLRCENCSMESLKVPNMDPDIELVWPDDPKLDGSKDDLLTACHKGLLDIAQQRLEEGPQDLHETDSGLHTPLHIASMKGHTDIVRLLLNYGSNVNSADRSKDTPLHDAIRYGHIEIVKLLLDAGANPYNLNSRGDGALDYIVLDNENDQFYTREEANEIRDSIRAAMDGHPDYYERSDKGRRRRERMLADWKPTEAKQVSQETVAVKQEVEEEVRFLDAADTTSPEIGHLDNYGLAWPIDRVLSWLDTNGFSTEWQESFKGLDICGSRFLELGNSRKGKGNLGVLHQQIYPRLEKECSVNGTGWDPAREREEGDRLRQLIHIIATGREANFLKKIGRPPPQDTGESSRKHLAGRTMVVKYIPPTSAAAVGTCSVCGDVIKQGTYMQAVPCEHMFHDTCSTAMQGHNTSDCPICNIRPPREVPDLDTHSSDNPVNVDQVDSGKMKEWEGIAEDVDVRRERGEDTGPLPLVMGPPSYMIGQKVEDDFLARVVGIVGGCNNGYTYVKVEGGYRCGNGTGSHFAADESVLKEYTARSAK</sequence>
<keyword evidence="7" id="KW-1185">Reference proteome</keyword>
<dbReference type="OrthoDB" id="6133115at2759"/>
<dbReference type="PROSITE" id="PS50088">
    <property type="entry name" value="ANK_REPEAT"/>
    <property type="match status" value="2"/>
</dbReference>
<dbReference type="InterPro" id="IPR013083">
    <property type="entry name" value="Znf_RING/FYVE/PHD"/>
</dbReference>
<evidence type="ECO:0000256" key="2">
    <source>
        <dbReference type="PROSITE-ProRule" id="PRU00175"/>
    </source>
</evidence>
<dbReference type="InterPro" id="IPR028258">
    <property type="entry name" value="Sec3-PIP2_bind"/>
</dbReference>
<dbReference type="InterPro" id="IPR000008">
    <property type="entry name" value="C2_dom"/>
</dbReference>
<feature type="compositionally biased region" description="Basic and acidic residues" evidence="3">
    <location>
        <begin position="959"/>
        <end position="976"/>
    </location>
</feature>
<feature type="region of interest" description="Disordered" evidence="3">
    <location>
        <begin position="693"/>
        <end position="724"/>
    </location>
</feature>
<dbReference type="Proteomes" id="UP000481288">
    <property type="component" value="Unassembled WGS sequence"/>
</dbReference>
<dbReference type="InterPro" id="IPR001841">
    <property type="entry name" value="Znf_RING"/>
</dbReference>
<feature type="region of interest" description="Disordered" evidence="3">
    <location>
        <begin position="91"/>
        <end position="112"/>
    </location>
</feature>
<dbReference type="CDD" id="cd13315">
    <property type="entry name" value="PH_Sec3"/>
    <property type="match status" value="1"/>
</dbReference>
<dbReference type="Gene3D" id="3.30.40.10">
    <property type="entry name" value="Zinc/RING finger domain, C3HC4 (zinc finger)"/>
    <property type="match status" value="1"/>
</dbReference>
<keyword evidence="2" id="KW-0479">Metal-binding</keyword>
<dbReference type="SUPFAM" id="SSF49562">
    <property type="entry name" value="C2 domain (Calcium/lipid-binding domain, CaLB)"/>
    <property type="match status" value="1"/>
</dbReference>
<dbReference type="GO" id="GO:0006887">
    <property type="term" value="P:exocytosis"/>
    <property type="evidence" value="ECO:0007669"/>
    <property type="project" value="TreeGrafter"/>
</dbReference>
<dbReference type="SUPFAM" id="SSF46585">
    <property type="entry name" value="HR1 repeat"/>
    <property type="match status" value="1"/>
</dbReference>
<dbReference type="PROSITE" id="PS50004">
    <property type="entry name" value="C2"/>
    <property type="match status" value="1"/>
</dbReference>
<feature type="compositionally biased region" description="Polar residues" evidence="3">
    <location>
        <begin position="701"/>
        <end position="710"/>
    </location>
</feature>
<feature type="domain" description="RING-type" evidence="5">
    <location>
        <begin position="1462"/>
        <end position="1504"/>
    </location>
</feature>
<dbReference type="GO" id="GO:0008270">
    <property type="term" value="F:zinc ion binding"/>
    <property type="evidence" value="ECO:0007669"/>
    <property type="project" value="UniProtKB-KW"/>
</dbReference>
<dbReference type="InterPro" id="IPR036770">
    <property type="entry name" value="Ankyrin_rpt-contain_sf"/>
</dbReference>
<feature type="compositionally biased region" description="Low complexity" evidence="3">
    <location>
        <begin position="990"/>
        <end position="1006"/>
    </location>
</feature>
<evidence type="ECO:0000256" key="3">
    <source>
        <dbReference type="SAM" id="MobiDB-lite"/>
    </source>
</evidence>
<feature type="region of interest" description="Disordered" evidence="3">
    <location>
        <begin position="546"/>
        <end position="637"/>
    </location>
</feature>
<dbReference type="Pfam" id="PF12796">
    <property type="entry name" value="Ank_2"/>
    <property type="match status" value="1"/>
</dbReference>
<dbReference type="PROSITE" id="PS50297">
    <property type="entry name" value="ANK_REP_REGION"/>
    <property type="match status" value="2"/>
</dbReference>
<dbReference type="GO" id="GO:0000145">
    <property type="term" value="C:exocyst"/>
    <property type="evidence" value="ECO:0007669"/>
    <property type="project" value="TreeGrafter"/>
</dbReference>
<dbReference type="PANTHER" id="PTHR16092">
    <property type="entry name" value="SEC3/SYNTAXIN-RELATED"/>
    <property type="match status" value="1"/>
</dbReference>
<feature type="repeat" description="ANK" evidence="1">
    <location>
        <begin position="1157"/>
        <end position="1189"/>
    </location>
</feature>
<evidence type="ECO:0000259" key="5">
    <source>
        <dbReference type="PROSITE" id="PS50089"/>
    </source>
</evidence>
<dbReference type="SUPFAM" id="SSF57850">
    <property type="entry name" value="RING/U-box"/>
    <property type="match status" value="1"/>
</dbReference>
<dbReference type="PROSITE" id="PS50089">
    <property type="entry name" value="ZF_RING_2"/>
    <property type="match status" value="1"/>
</dbReference>
<protein>
    <submittedName>
        <fullName evidence="6">Exocyst complex component SEC3</fullName>
    </submittedName>
</protein>
<dbReference type="SMART" id="SM00248">
    <property type="entry name" value="ANK"/>
    <property type="match status" value="3"/>
</dbReference>
<dbReference type="InterPro" id="IPR011072">
    <property type="entry name" value="HR1_rho-bd"/>
</dbReference>
<feature type="compositionally biased region" description="Polar residues" evidence="3">
    <location>
        <begin position="617"/>
        <end position="629"/>
    </location>
</feature>
<accession>A0A7D8USN7</accession>
<name>A0A7D8USN7_9HELO</name>
<evidence type="ECO:0000256" key="1">
    <source>
        <dbReference type="PROSITE-ProRule" id="PRU00023"/>
    </source>
</evidence>
<dbReference type="SMART" id="SM00742">
    <property type="entry name" value="Hr1"/>
    <property type="match status" value="1"/>
</dbReference>
<feature type="region of interest" description="Disordered" evidence="3">
    <location>
        <begin position="955"/>
        <end position="1057"/>
    </location>
</feature>
<dbReference type="SMART" id="SM01313">
    <property type="entry name" value="Sec3-PIP2_bind"/>
    <property type="match status" value="1"/>
</dbReference>
<dbReference type="Gene3D" id="1.10.287.160">
    <property type="entry name" value="HR1 repeat"/>
    <property type="match status" value="1"/>
</dbReference>
<keyword evidence="2" id="KW-0862">Zinc</keyword>
<gene>
    <name evidence="6" type="primary">SEC3</name>
    <name evidence="6" type="ORF">LCER1_G004424</name>
</gene>
<comment type="caution">
    <text evidence="6">The sequence shown here is derived from an EMBL/GenBank/DDBJ whole genome shotgun (WGS) entry which is preliminary data.</text>
</comment>
<dbReference type="Gene3D" id="2.30.29.90">
    <property type="match status" value="1"/>
</dbReference>
<dbReference type="GO" id="GO:0005886">
    <property type="term" value="C:plasma membrane"/>
    <property type="evidence" value="ECO:0007669"/>
    <property type="project" value="TreeGrafter"/>
</dbReference>